<organism evidence="1 2">
    <name type="scientific">Floridaenema evergladense BLCC-F167</name>
    <dbReference type="NCBI Taxonomy" id="3153639"/>
    <lineage>
        <taxon>Bacteria</taxon>
        <taxon>Bacillati</taxon>
        <taxon>Cyanobacteriota</taxon>
        <taxon>Cyanophyceae</taxon>
        <taxon>Oscillatoriophycideae</taxon>
        <taxon>Aerosakkonematales</taxon>
        <taxon>Aerosakkonemataceae</taxon>
        <taxon>Floridanema</taxon>
        <taxon>Floridanema evergladense</taxon>
    </lineage>
</organism>
<reference evidence="1 2" key="1">
    <citation type="submission" date="2024-09" db="EMBL/GenBank/DDBJ databases">
        <title>Floridaenema gen nov. (Aerosakkonemataceae, Aerosakkonematales ord. nov., Cyanobacteria) from benthic tropical and subtropical fresh waters, with the description of four new species.</title>
        <authorList>
            <person name="Moretto J.A."/>
            <person name="Berthold D.E."/>
            <person name="Lefler F.W."/>
            <person name="Huang I.-S."/>
            <person name="Laughinghouse H. IV."/>
        </authorList>
    </citation>
    <scope>NUCLEOTIDE SEQUENCE [LARGE SCALE GENOMIC DNA]</scope>
    <source>
        <strain evidence="1 2">BLCC-F167</strain>
    </source>
</reference>
<protein>
    <submittedName>
        <fullName evidence="1">Uncharacterized protein</fullName>
    </submittedName>
</protein>
<proteinExistence type="predicted"/>
<evidence type="ECO:0000313" key="1">
    <source>
        <dbReference type="EMBL" id="MFB2836740.1"/>
    </source>
</evidence>
<comment type="caution">
    <text evidence="1">The sequence shown here is derived from an EMBL/GenBank/DDBJ whole genome shotgun (WGS) entry which is preliminary data.</text>
</comment>
<dbReference type="EMBL" id="JBHFNT010000173">
    <property type="protein sequence ID" value="MFB2836740.1"/>
    <property type="molecule type" value="Genomic_DNA"/>
</dbReference>
<dbReference type="RefSeq" id="WP_413279111.1">
    <property type="nucleotide sequence ID" value="NZ_JBHFNT010000173.1"/>
</dbReference>
<name>A0ABV4WNR5_9CYAN</name>
<gene>
    <name evidence="1" type="ORF">ACE1CA_19595</name>
</gene>
<dbReference type="Proteomes" id="UP001576780">
    <property type="component" value="Unassembled WGS sequence"/>
</dbReference>
<sequence length="274" mass="31615">MDIRKLLNQIAAQEMQLQETQFLAPCVRGGLVRTRVANIIYSFAPQPRNFEGWGIFQPVNEKFAQVVDEPSLPQLAEYLKLLKPLRSRLAYVLRGKTWLAYPMNEGDALQRFGFAKPVAVHLVSEGATFEPIIARFDGRSWWFDEYDRRSDPLLTENLKEHLKKASSLEELRFKGITPEMRSLYQLTTKKTQEFTAKTDEQRLRKALKMGGAEMREFRDRQDHWVVEWTTSDGQRHTSAISKTDLTVISSGICLSGRDRDFDLQSLVGVMENRD</sequence>
<keyword evidence="2" id="KW-1185">Reference proteome</keyword>
<accession>A0ABV4WNR5</accession>
<evidence type="ECO:0000313" key="2">
    <source>
        <dbReference type="Proteomes" id="UP001576780"/>
    </source>
</evidence>